<evidence type="ECO:0008006" key="3">
    <source>
        <dbReference type="Google" id="ProtNLM"/>
    </source>
</evidence>
<dbReference type="Proteomes" id="UP000001542">
    <property type="component" value="Unassembled WGS sequence"/>
</dbReference>
<dbReference type="SMR" id="A2E8P5"/>
<gene>
    <name evidence="1" type="ORF">TVAG_446860</name>
</gene>
<accession>A2E8P5</accession>
<dbReference type="AlphaFoldDB" id="A2E8P5"/>
<reference evidence="1" key="1">
    <citation type="submission" date="2006-10" db="EMBL/GenBank/DDBJ databases">
        <authorList>
            <person name="Amadeo P."/>
            <person name="Zhao Q."/>
            <person name="Wortman J."/>
            <person name="Fraser-Liggett C."/>
            <person name="Carlton J."/>
        </authorList>
    </citation>
    <scope>NUCLEOTIDE SEQUENCE</scope>
    <source>
        <strain evidence="1">G3</strain>
    </source>
</reference>
<proteinExistence type="predicted"/>
<protein>
    <recommendedName>
        <fullName evidence="3">SUN domain-containing protein</fullName>
    </recommendedName>
</protein>
<dbReference type="RefSeq" id="XP_001323207.1">
    <property type="nucleotide sequence ID" value="XM_001323172.1"/>
</dbReference>
<dbReference type="EMBL" id="DS113328">
    <property type="protein sequence ID" value="EAY10984.1"/>
    <property type="molecule type" value="Genomic_DNA"/>
</dbReference>
<evidence type="ECO:0000313" key="2">
    <source>
        <dbReference type="Proteomes" id="UP000001542"/>
    </source>
</evidence>
<name>A2E8P5_TRIV3</name>
<dbReference type="KEGG" id="tva:4768922"/>
<dbReference type="VEuPathDB" id="TrichDB:TVAGG3_0343650"/>
<reference evidence="1" key="2">
    <citation type="journal article" date="2007" name="Science">
        <title>Draft genome sequence of the sexually transmitted pathogen Trichomonas vaginalis.</title>
        <authorList>
            <person name="Carlton J.M."/>
            <person name="Hirt R.P."/>
            <person name="Silva J.C."/>
            <person name="Delcher A.L."/>
            <person name="Schatz M."/>
            <person name="Zhao Q."/>
            <person name="Wortman J.R."/>
            <person name="Bidwell S.L."/>
            <person name="Alsmark U.C.M."/>
            <person name="Besteiro S."/>
            <person name="Sicheritz-Ponten T."/>
            <person name="Noel C.J."/>
            <person name="Dacks J.B."/>
            <person name="Foster P.G."/>
            <person name="Simillion C."/>
            <person name="Van de Peer Y."/>
            <person name="Miranda-Saavedra D."/>
            <person name="Barton G.J."/>
            <person name="Westrop G.D."/>
            <person name="Mueller S."/>
            <person name="Dessi D."/>
            <person name="Fiori P.L."/>
            <person name="Ren Q."/>
            <person name="Paulsen I."/>
            <person name="Zhang H."/>
            <person name="Bastida-Corcuera F.D."/>
            <person name="Simoes-Barbosa A."/>
            <person name="Brown M.T."/>
            <person name="Hayes R.D."/>
            <person name="Mukherjee M."/>
            <person name="Okumura C.Y."/>
            <person name="Schneider R."/>
            <person name="Smith A.J."/>
            <person name="Vanacova S."/>
            <person name="Villalvazo M."/>
            <person name="Haas B.J."/>
            <person name="Pertea M."/>
            <person name="Feldblyum T.V."/>
            <person name="Utterback T.R."/>
            <person name="Shu C.L."/>
            <person name="Osoegawa K."/>
            <person name="de Jong P.J."/>
            <person name="Hrdy I."/>
            <person name="Horvathova L."/>
            <person name="Zubacova Z."/>
            <person name="Dolezal P."/>
            <person name="Malik S.B."/>
            <person name="Logsdon J.M. Jr."/>
            <person name="Henze K."/>
            <person name="Gupta A."/>
            <person name="Wang C.C."/>
            <person name="Dunne R.L."/>
            <person name="Upcroft J.A."/>
            <person name="Upcroft P."/>
            <person name="White O."/>
            <person name="Salzberg S.L."/>
            <person name="Tang P."/>
            <person name="Chiu C.-H."/>
            <person name="Lee Y.-S."/>
            <person name="Embley T.M."/>
            <person name="Coombs G.H."/>
            <person name="Mottram J.C."/>
            <person name="Tachezy J."/>
            <person name="Fraser-Liggett C.M."/>
            <person name="Johnson P.J."/>
        </authorList>
    </citation>
    <scope>NUCLEOTIDE SEQUENCE [LARGE SCALE GENOMIC DNA]</scope>
    <source>
        <strain evidence="1">G3</strain>
    </source>
</reference>
<organism evidence="1 2">
    <name type="scientific">Trichomonas vaginalis (strain ATCC PRA-98 / G3)</name>
    <dbReference type="NCBI Taxonomy" id="412133"/>
    <lineage>
        <taxon>Eukaryota</taxon>
        <taxon>Metamonada</taxon>
        <taxon>Parabasalia</taxon>
        <taxon>Trichomonadida</taxon>
        <taxon>Trichomonadidae</taxon>
        <taxon>Trichomonas</taxon>
    </lineage>
</organism>
<evidence type="ECO:0000313" key="1">
    <source>
        <dbReference type="EMBL" id="EAY10984.1"/>
    </source>
</evidence>
<keyword evidence="2" id="KW-1185">Reference proteome</keyword>
<sequence length="236" mass="27666">MLLLEICKCDNKFFDLFRHISLEYCTPHIIDEIYNFSVENSFESILLQIYKDTLKHYHSNIRNKIELANNSESSFEKPIAKPKFEISNPSNSYVFLLASKEIKMEYSSSTRCCGKLTDINTYTTHDDFHTQNSENSWIRADLKGYKLKPNSYILLSTYSDSRLLRYWRLEGIKEDGSTVVLDNKDYAFKTMETKKFPLQTNNYFVAFKIIHTGKNQTGSYEINVQVFDFKGELIKI</sequence>
<dbReference type="InParanoid" id="A2E8P5"/>
<dbReference type="VEuPathDB" id="TrichDB:TVAG_446860"/>